<dbReference type="EMBL" id="CP003154">
    <property type="protein sequence ID" value="AFL76333.1"/>
    <property type="molecule type" value="Genomic_DNA"/>
</dbReference>
<dbReference type="Proteomes" id="UP000006062">
    <property type="component" value="Chromosome"/>
</dbReference>
<dbReference type="HOGENOM" id="CLU_2557247_0_0_6"/>
<evidence type="ECO:0000313" key="2">
    <source>
        <dbReference type="EMBL" id="AFL76333.1"/>
    </source>
</evidence>
<accession>I3YH65</accession>
<protein>
    <submittedName>
        <fullName evidence="2">Uncharacterized protein</fullName>
    </submittedName>
</protein>
<organism evidence="2 3">
    <name type="scientific">Thiocystis violascens (strain ATCC 17096 / DSM 198 / 6111)</name>
    <name type="common">Chromatium violascens</name>
    <dbReference type="NCBI Taxonomy" id="765911"/>
    <lineage>
        <taxon>Bacteria</taxon>
        <taxon>Pseudomonadati</taxon>
        <taxon>Pseudomonadota</taxon>
        <taxon>Gammaproteobacteria</taxon>
        <taxon>Chromatiales</taxon>
        <taxon>Chromatiaceae</taxon>
        <taxon>Thiocystis</taxon>
    </lineage>
</organism>
<gene>
    <name evidence="2" type="ordered locus">Thivi_4539</name>
</gene>
<proteinExistence type="predicted"/>
<sequence length="82" mass="8932">MTLTTDLGHGIVSSRHPERPPHVPDLLGPKNDDVFTRVFGEAPDLLVVLISATLRVIATISRSRCAAMAPGDRKRCTIRPDC</sequence>
<dbReference type="KEGG" id="tvi:Thivi_4539"/>
<keyword evidence="3" id="KW-1185">Reference proteome</keyword>
<dbReference type="AlphaFoldDB" id="I3YH65"/>
<feature type="region of interest" description="Disordered" evidence="1">
    <location>
        <begin position="1"/>
        <end position="27"/>
    </location>
</feature>
<name>I3YH65_THIV6</name>
<evidence type="ECO:0000256" key="1">
    <source>
        <dbReference type="SAM" id="MobiDB-lite"/>
    </source>
</evidence>
<evidence type="ECO:0000313" key="3">
    <source>
        <dbReference type="Proteomes" id="UP000006062"/>
    </source>
</evidence>
<reference evidence="2 3" key="1">
    <citation type="submission" date="2012-06" db="EMBL/GenBank/DDBJ databases">
        <title>Complete sequence of Thiocystis violascens DSM 198.</title>
        <authorList>
            <consortium name="US DOE Joint Genome Institute"/>
            <person name="Lucas S."/>
            <person name="Han J."/>
            <person name="Lapidus A."/>
            <person name="Cheng J.-F."/>
            <person name="Goodwin L."/>
            <person name="Pitluck S."/>
            <person name="Peters L."/>
            <person name="Ovchinnikova G."/>
            <person name="Teshima H."/>
            <person name="Detter J.C."/>
            <person name="Han C."/>
            <person name="Tapia R."/>
            <person name="Land M."/>
            <person name="Hauser L."/>
            <person name="Kyrpides N."/>
            <person name="Ivanova N."/>
            <person name="Pagani I."/>
            <person name="Vogl K."/>
            <person name="Liu Z."/>
            <person name="Frigaard N.-U."/>
            <person name="Bryant D."/>
            <person name="Woyke T."/>
        </authorList>
    </citation>
    <scope>NUCLEOTIDE SEQUENCE [LARGE SCALE GENOMIC DNA]</scope>
    <source>
        <strain evidence="3">ATCC 17096 / DSM 198 / 6111</strain>
    </source>
</reference>